<accession>X1BRZ7</accession>
<protein>
    <submittedName>
        <fullName evidence="1">Uncharacterized protein</fullName>
    </submittedName>
</protein>
<reference evidence="1" key="1">
    <citation type="journal article" date="2014" name="Front. Microbiol.">
        <title>High frequency of phylogenetically diverse reductive dehalogenase-homologous genes in deep subseafloor sedimentary metagenomes.</title>
        <authorList>
            <person name="Kawai M."/>
            <person name="Futagami T."/>
            <person name="Toyoda A."/>
            <person name="Takaki Y."/>
            <person name="Nishi S."/>
            <person name="Hori S."/>
            <person name="Arai W."/>
            <person name="Tsubouchi T."/>
            <person name="Morono Y."/>
            <person name="Uchiyama I."/>
            <person name="Ito T."/>
            <person name="Fujiyama A."/>
            <person name="Inagaki F."/>
            <person name="Takami H."/>
        </authorList>
    </citation>
    <scope>NUCLEOTIDE SEQUENCE</scope>
    <source>
        <strain evidence="1">Expedition CK06-06</strain>
    </source>
</reference>
<comment type="caution">
    <text evidence="1">The sequence shown here is derived from an EMBL/GenBank/DDBJ whole genome shotgun (WGS) entry which is preliminary data.</text>
</comment>
<dbReference type="AlphaFoldDB" id="X1BRZ7"/>
<evidence type="ECO:0000313" key="1">
    <source>
        <dbReference type="EMBL" id="GAG74931.1"/>
    </source>
</evidence>
<name>X1BRZ7_9ZZZZ</name>
<proteinExistence type="predicted"/>
<dbReference type="EMBL" id="BART01017076">
    <property type="protein sequence ID" value="GAG74931.1"/>
    <property type="molecule type" value="Genomic_DNA"/>
</dbReference>
<gene>
    <name evidence="1" type="ORF">S01H4_32616</name>
</gene>
<organism evidence="1">
    <name type="scientific">marine sediment metagenome</name>
    <dbReference type="NCBI Taxonomy" id="412755"/>
    <lineage>
        <taxon>unclassified sequences</taxon>
        <taxon>metagenomes</taxon>
        <taxon>ecological metagenomes</taxon>
    </lineage>
</organism>
<sequence>MLNQVRTKIRALIEDFTKSDFEVFTYTNSSIFILSESNIVSIVEVSKNSSVLGSGDYSYDSTTNKLTIIGSLIQGDIITVNYTYTKYSDTELTEYVRAAIVWISIFGYEETDYEIENDDFYPTPDNKTLDLFALISSIIIKPNYTIYRLPNLTVKYPRNKSKEEKIEKLIVRFNRGLGISEVIEFY</sequence>